<dbReference type="SMART" id="SM00382">
    <property type="entry name" value="AAA"/>
    <property type="match status" value="1"/>
</dbReference>
<sequence>MEKLLHTILNDAITKKTSDVHFIPAADNVMMKFRIGGNMYAYNQLNTEQFEKLLSYVKFITHLDVSEKNRAQSGILTYEKDEILYNIRTSTLPHTIGHEACVMRIIPALFSQNISIEQELLSLMHKGSGLILISGPTGCGKSTLMYQMLNYAALNLNKQIISIEDPVEQRIQGMIQINVNKKANITYQNAIKAILRCDPDIIMIGEIRDAETAKQVINASLSGHLVLSTLHANTCFGAIHRLMEMGVTKVELEQCLEIIINQRLVNTTTNRTRIFEQLIKSDVRDYLNDRKVQHYHPLSEQLQVLHDEEKITQLEYERYALE</sequence>
<proteinExistence type="inferred from homology"/>
<dbReference type="Pfam" id="PF00437">
    <property type="entry name" value="T2SSE"/>
    <property type="match status" value="1"/>
</dbReference>
<dbReference type="SUPFAM" id="SSF52540">
    <property type="entry name" value="P-loop containing nucleoside triphosphate hydrolases"/>
    <property type="match status" value="1"/>
</dbReference>
<dbReference type="InterPro" id="IPR001482">
    <property type="entry name" value="T2SS/T4SS_dom"/>
</dbReference>
<evidence type="ECO:0000256" key="1">
    <source>
        <dbReference type="ARBA" id="ARBA00006611"/>
    </source>
</evidence>
<reference evidence="5 6" key="1">
    <citation type="journal article" date="2018" name="Front. Microbiol.">
        <title>Description and Comparative Genomics of Macrococcus caseolyticus subsp. hominis subsp. nov., Macrococcus goetzii sp. nov., Macrococcus epidermidis sp. nov., and Macrococcus bohemicus sp. nov., Novel Macrococci From Human Clinical Material With Virulence Potential and Suspected Uptake of Foreign DNA by Natural Transformation.</title>
        <authorList>
            <person name="Maslanova I."/>
            <person name="Wertheimer Z."/>
            <person name="Sedlacek I."/>
            <person name="Svec P."/>
            <person name="Indrakova A."/>
            <person name="Kovarovic V."/>
            <person name="Schumann P."/>
            <person name="Sproer C."/>
            <person name="Kralova S."/>
            <person name="Sedo O."/>
            <person name="Kristofova L."/>
            <person name="Vrbovska V."/>
            <person name="Fuzik T."/>
            <person name="Petras P."/>
            <person name="Zdrahal Z."/>
            <person name="Ruzickova V."/>
            <person name="Doskar J."/>
            <person name="Pantucek R."/>
        </authorList>
    </citation>
    <scope>NUCLEOTIDE SEQUENCE [LARGE SCALE GENOMIC DNA]</scope>
    <source>
        <strain evidence="5 6">CCM 4927</strain>
    </source>
</reference>
<dbReference type="Gene3D" id="3.40.50.300">
    <property type="entry name" value="P-loop containing nucleotide triphosphate hydrolases"/>
    <property type="match status" value="1"/>
</dbReference>
<dbReference type="PROSITE" id="PS00662">
    <property type="entry name" value="T2SP_E"/>
    <property type="match status" value="1"/>
</dbReference>
<name>A0A2G5NT62_9STAP</name>
<dbReference type="GO" id="GO:0005524">
    <property type="term" value="F:ATP binding"/>
    <property type="evidence" value="ECO:0007669"/>
    <property type="project" value="UniProtKB-KW"/>
</dbReference>
<dbReference type="InterPro" id="IPR003593">
    <property type="entry name" value="AAA+_ATPase"/>
</dbReference>
<dbReference type="Proteomes" id="UP000229523">
    <property type="component" value="Unassembled WGS sequence"/>
</dbReference>
<keyword evidence="3" id="KW-0067">ATP-binding</keyword>
<comment type="similarity">
    <text evidence="1">Belongs to the GSP E family.</text>
</comment>
<keyword evidence="2" id="KW-0547">Nucleotide-binding</keyword>
<dbReference type="Gene3D" id="3.30.450.90">
    <property type="match status" value="1"/>
</dbReference>
<comment type="caution">
    <text evidence="5">The sequence shown here is derived from an EMBL/GenBank/DDBJ whole genome shotgun (WGS) entry which is preliminary data.</text>
</comment>
<gene>
    <name evidence="5" type="ORF">BFS35_001745</name>
</gene>
<dbReference type="GO" id="GO:0005886">
    <property type="term" value="C:plasma membrane"/>
    <property type="evidence" value="ECO:0007669"/>
    <property type="project" value="TreeGrafter"/>
</dbReference>
<dbReference type="PANTHER" id="PTHR30258">
    <property type="entry name" value="TYPE II SECRETION SYSTEM PROTEIN GSPE-RELATED"/>
    <property type="match status" value="1"/>
</dbReference>
<dbReference type="EMBL" id="MJBI02000001">
    <property type="protein sequence ID" value="RAI82432.1"/>
    <property type="molecule type" value="Genomic_DNA"/>
</dbReference>
<protein>
    <submittedName>
        <fullName evidence="5">Type II/IV secretion system protein</fullName>
    </submittedName>
</protein>
<evidence type="ECO:0000256" key="3">
    <source>
        <dbReference type="ARBA" id="ARBA00022840"/>
    </source>
</evidence>
<dbReference type="AlphaFoldDB" id="A0A2G5NT62"/>
<feature type="domain" description="Bacterial type II secretion system protein E" evidence="4">
    <location>
        <begin position="195"/>
        <end position="209"/>
    </location>
</feature>
<dbReference type="NCBIfam" id="NF041000">
    <property type="entry name" value="ATPase_ComGA"/>
    <property type="match status" value="1"/>
</dbReference>
<dbReference type="GO" id="GO:0016887">
    <property type="term" value="F:ATP hydrolysis activity"/>
    <property type="evidence" value="ECO:0007669"/>
    <property type="project" value="TreeGrafter"/>
</dbReference>
<evidence type="ECO:0000259" key="4">
    <source>
        <dbReference type="PROSITE" id="PS00662"/>
    </source>
</evidence>
<dbReference type="CDD" id="cd01129">
    <property type="entry name" value="PulE-GspE-like"/>
    <property type="match status" value="1"/>
</dbReference>
<accession>A0A2G5NT62</accession>
<evidence type="ECO:0000313" key="5">
    <source>
        <dbReference type="EMBL" id="RAI82432.1"/>
    </source>
</evidence>
<dbReference type="PANTHER" id="PTHR30258:SF2">
    <property type="entry name" value="COMG OPERON PROTEIN 1"/>
    <property type="match status" value="1"/>
</dbReference>
<organism evidence="5 6">
    <name type="scientific">Macrococcoides goetzii</name>
    <dbReference type="NCBI Taxonomy" id="1891097"/>
    <lineage>
        <taxon>Bacteria</taxon>
        <taxon>Bacillati</taxon>
        <taxon>Bacillota</taxon>
        <taxon>Bacilli</taxon>
        <taxon>Bacillales</taxon>
        <taxon>Staphylococcaceae</taxon>
        <taxon>Macrococcoides</taxon>
    </lineage>
</organism>
<dbReference type="InterPro" id="IPR047667">
    <property type="entry name" value="ATPase_ComGA"/>
</dbReference>
<evidence type="ECO:0000256" key="2">
    <source>
        <dbReference type="ARBA" id="ARBA00022741"/>
    </source>
</evidence>
<dbReference type="InterPro" id="IPR027417">
    <property type="entry name" value="P-loop_NTPase"/>
</dbReference>
<keyword evidence="6" id="KW-1185">Reference proteome</keyword>
<dbReference type="RefSeq" id="WP_099578435.1">
    <property type="nucleotide sequence ID" value="NZ_MJBI02000001.1"/>
</dbReference>
<evidence type="ECO:0000313" key="6">
    <source>
        <dbReference type="Proteomes" id="UP000229523"/>
    </source>
</evidence>